<dbReference type="Proteomes" id="UP000439903">
    <property type="component" value="Unassembled WGS sequence"/>
</dbReference>
<dbReference type="OrthoDB" id="10532967at2759"/>
<sequence>MNSLLKVYLLTVATKVAYRSGRGKKIGLRATNTNFRESSSENSATGLGEDAGKISSIEMASDENESKEGFDLGCRY</sequence>
<protein>
    <submittedName>
        <fullName evidence="1">Uncharacterized protein</fullName>
    </submittedName>
</protein>
<accession>A0A8H3X742</accession>
<organism evidence="1 2">
    <name type="scientific">Gigaspora margarita</name>
    <dbReference type="NCBI Taxonomy" id="4874"/>
    <lineage>
        <taxon>Eukaryota</taxon>
        <taxon>Fungi</taxon>
        <taxon>Fungi incertae sedis</taxon>
        <taxon>Mucoromycota</taxon>
        <taxon>Glomeromycotina</taxon>
        <taxon>Glomeromycetes</taxon>
        <taxon>Diversisporales</taxon>
        <taxon>Gigasporaceae</taxon>
        <taxon>Gigaspora</taxon>
    </lineage>
</organism>
<evidence type="ECO:0000313" key="1">
    <source>
        <dbReference type="EMBL" id="KAF0424585.1"/>
    </source>
</evidence>
<dbReference type="EMBL" id="WTPW01001637">
    <property type="protein sequence ID" value="KAF0424585.1"/>
    <property type="molecule type" value="Genomic_DNA"/>
</dbReference>
<name>A0A8H3X742_GIGMA</name>
<reference evidence="1 2" key="1">
    <citation type="journal article" date="2019" name="Environ. Microbiol.">
        <title>At the nexus of three kingdoms: the genome of the mycorrhizal fungus Gigaspora margarita provides insights into plant, endobacterial and fungal interactions.</title>
        <authorList>
            <person name="Venice F."/>
            <person name="Ghignone S."/>
            <person name="Salvioli di Fossalunga A."/>
            <person name="Amselem J."/>
            <person name="Novero M."/>
            <person name="Xianan X."/>
            <person name="Sedzielewska Toro K."/>
            <person name="Morin E."/>
            <person name="Lipzen A."/>
            <person name="Grigoriev I.V."/>
            <person name="Henrissat B."/>
            <person name="Martin F.M."/>
            <person name="Bonfante P."/>
        </authorList>
    </citation>
    <scope>NUCLEOTIDE SEQUENCE [LARGE SCALE GENOMIC DNA]</scope>
    <source>
        <strain evidence="1 2">BEG34</strain>
    </source>
</reference>
<evidence type="ECO:0000313" key="2">
    <source>
        <dbReference type="Proteomes" id="UP000439903"/>
    </source>
</evidence>
<gene>
    <name evidence="1" type="ORF">F8M41_006493</name>
</gene>
<proteinExistence type="predicted"/>
<comment type="caution">
    <text evidence="1">The sequence shown here is derived from an EMBL/GenBank/DDBJ whole genome shotgun (WGS) entry which is preliminary data.</text>
</comment>
<dbReference type="AlphaFoldDB" id="A0A8H3X742"/>
<keyword evidence="2" id="KW-1185">Reference proteome</keyword>